<organism evidence="4 5">
    <name type="scientific">Lentibacillus cibarius</name>
    <dbReference type="NCBI Taxonomy" id="2583219"/>
    <lineage>
        <taxon>Bacteria</taxon>
        <taxon>Bacillati</taxon>
        <taxon>Bacillota</taxon>
        <taxon>Bacilli</taxon>
        <taxon>Bacillales</taxon>
        <taxon>Bacillaceae</taxon>
        <taxon>Lentibacillus</taxon>
    </lineage>
</organism>
<proteinExistence type="predicted"/>
<feature type="transmembrane region" description="Helical" evidence="2">
    <location>
        <begin position="387"/>
        <end position="408"/>
    </location>
</feature>
<gene>
    <name evidence="4" type="ORF">FFL34_14460</name>
</gene>
<dbReference type="NCBIfam" id="TIGR01760">
    <property type="entry name" value="tape_meas_TP901"/>
    <property type="match status" value="1"/>
</dbReference>
<keyword evidence="1" id="KW-1188">Viral release from host cell</keyword>
<evidence type="ECO:0000256" key="1">
    <source>
        <dbReference type="ARBA" id="ARBA00022612"/>
    </source>
</evidence>
<dbReference type="InterPro" id="IPR016024">
    <property type="entry name" value="ARM-type_fold"/>
</dbReference>
<keyword evidence="2" id="KW-0472">Membrane</keyword>
<dbReference type="Pfam" id="PF10145">
    <property type="entry name" value="PhageMin_Tail"/>
    <property type="match status" value="1"/>
</dbReference>
<dbReference type="PANTHER" id="PTHR37813:SF1">
    <property type="entry name" value="FELS-2 PROPHAGE PROTEIN"/>
    <property type="match status" value="1"/>
</dbReference>
<dbReference type="Proteomes" id="UP000306980">
    <property type="component" value="Unassembled WGS sequence"/>
</dbReference>
<dbReference type="RefSeq" id="WP_138604049.1">
    <property type="nucleotide sequence ID" value="NZ_VCIA01000001.1"/>
</dbReference>
<keyword evidence="2" id="KW-0812">Transmembrane</keyword>
<dbReference type="InterPro" id="IPR010090">
    <property type="entry name" value="Phage_tape_meas"/>
</dbReference>
<accession>A0A5S3QRA1</accession>
<evidence type="ECO:0000313" key="5">
    <source>
        <dbReference type="Proteomes" id="UP000306980"/>
    </source>
</evidence>
<feature type="transmembrane region" description="Helical" evidence="2">
    <location>
        <begin position="414"/>
        <end position="443"/>
    </location>
</feature>
<evidence type="ECO:0000313" key="4">
    <source>
        <dbReference type="EMBL" id="TMN23156.1"/>
    </source>
</evidence>
<dbReference type="AlphaFoldDB" id="A0A5S3QRA1"/>
<sequence length="802" mass="86249">MASLAELMVKVGADIGDFQSKMSKVDKSIKDVSSSMKKNGKAMAQTGSNLTKSISVPLTTVAGTAVAMSSKYEAQMSKVQAVTGTTGDNFKELKGLARELGRTTQYSAVEAGQGMEFLARAGWNNQQIMKGLPQVLNLAKAGALDLGSASDIVSNIMSGFGASAGEAQRYVDVLAKASSSANTDVNQMGEAMKYVAPVANDLGLSVEETASAIGVMSDAGIQGSQAGTTLRQGLLKLSSPTKQAKGLMDELNMSFFNAEGQMKSLPEIISTLEQGMSGLSQEQRTQALSTMFGAEAVSGFSALLNRGSEETGAFTKELQNADGTAQNMAETMGDNLQGRLKELWSQITDIGISLGQSLTPYIEKAVSWFSQLADWVSNLSGKVKAGILVFGVLATVLPPLLAVIGFMVQGVGLLAGAFTAISAPVLAVIAGVVALGVALGVLWNKSETFRETVKQVFTKIKEVVLSAMKTVGSFLKSKLNQIKKFWDENGSQILKAVENAFNGIKAVIEFVMPFIKGVIKYVWNAIKGIINGALDAIMGVVKIFTGLFTGDFSKMWEGVKQLFSGAIEFVWNLMNLSFVGGIKKLILGFTKKIWSWIKGLWDDIVLKFMYGKDKVVGFITNLKSKGLSIFNTLKNRVKSIFEKVKDFITNPIKTAKDTVKDMIDKIKGFFSGLKLKIPKPKLPKISVTKKKGVLGIPYPDFDVSWNAKGAIFNGATLLGGGQGVGEAGAEAVLPIQHKRYMKPFASAVADHLQPKEPTQQVQPQKVTVEVPVYMNGREVARSTVDDMSRLLFEKQKRTNRRK</sequence>
<keyword evidence="2" id="KW-1133">Transmembrane helix</keyword>
<dbReference type="Gene3D" id="1.20.120.20">
    <property type="entry name" value="Apolipoprotein"/>
    <property type="match status" value="2"/>
</dbReference>
<reference evidence="4 5" key="1">
    <citation type="submission" date="2019-05" db="EMBL/GenBank/DDBJ databases">
        <title>Genomic analysis of Lentibacillus sp. NKC220-2.</title>
        <authorList>
            <person name="Oh Y.J."/>
        </authorList>
    </citation>
    <scope>NUCLEOTIDE SEQUENCE [LARGE SCALE GENOMIC DNA]</scope>
    <source>
        <strain evidence="4 5">NKC220-2</strain>
    </source>
</reference>
<evidence type="ECO:0000259" key="3">
    <source>
        <dbReference type="Pfam" id="PF10145"/>
    </source>
</evidence>
<protein>
    <submittedName>
        <fullName evidence="4">Phage tail tape measure protein</fullName>
    </submittedName>
</protein>
<feature type="domain" description="Phage tail tape measure protein" evidence="3">
    <location>
        <begin position="96"/>
        <end position="293"/>
    </location>
</feature>
<dbReference type="EMBL" id="VCIA01000001">
    <property type="protein sequence ID" value="TMN23156.1"/>
    <property type="molecule type" value="Genomic_DNA"/>
</dbReference>
<comment type="caution">
    <text evidence="4">The sequence shown here is derived from an EMBL/GenBank/DDBJ whole genome shotgun (WGS) entry which is preliminary data.</text>
</comment>
<dbReference type="OrthoDB" id="28713at2"/>
<name>A0A5S3QRA1_9BACI</name>
<dbReference type="SUPFAM" id="SSF48371">
    <property type="entry name" value="ARM repeat"/>
    <property type="match status" value="1"/>
</dbReference>
<dbReference type="PANTHER" id="PTHR37813">
    <property type="entry name" value="FELS-2 PROPHAGE PROTEIN"/>
    <property type="match status" value="1"/>
</dbReference>
<evidence type="ECO:0000256" key="2">
    <source>
        <dbReference type="SAM" id="Phobius"/>
    </source>
</evidence>